<dbReference type="Gramene" id="KXG20835">
    <property type="protein sequence ID" value="KXG20835"/>
    <property type="gene ID" value="SORBI_3010G259700"/>
</dbReference>
<name>A0A194YLI4_SORBI</name>
<dbReference type="EMBL" id="CM000769">
    <property type="protein sequence ID" value="KXG20835.1"/>
    <property type="molecule type" value="Genomic_DNA"/>
</dbReference>
<keyword evidence="3" id="KW-1185">Reference proteome</keyword>
<evidence type="ECO:0000313" key="2">
    <source>
        <dbReference type="EMBL" id="KXG20835.1"/>
    </source>
</evidence>
<organism evidence="2 3">
    <name type="scientific">Sorghum bicolor</name>
    <name type="common">Sorghum</name>
    <name type="synonym">Sorghum vulgare</name>
    <dbReference type="NCBI Taxonomy" id="4558"/>
    <lineage>
        <taxon>Eukaryota</taxon>
        <taxon>Viridiplantae</taxon>
        <taxon>Streptophyta</taxon>
        <taxon>Embryophyta</taxon>
        <taxon>Tracheophyta</taxon>
        <taxon>Spermatophyta</taxon>
        <taxon>Magnoliopsida</taxon>
        <taxon>Liliopsida</taxon>
        <taxon>Poales</taxon>
        <taxon>Poaceae</taxon>
        <taxon>PACMAD clade</taxon>
        <taxon>Panicoideae</taxon>
        <taxon>Andropogonodae</taxon>
        <taxon>Andropogoneae</taxon>
        <taxon>Sorghinae</taxon>
        <taxon>Sorghum</taxon>
    </lineage>
</organism>
<dbReference type="AlphaFoldDB" id="A0A194YLI4"/>
<feature type="region of interest" description="Disordered" evidence="1">
    <location>
        <begin position="1"/>
        <end position="39"/>
    </location>
</feature>
<evidence type="ECO:0000256" key="1">
    <source>
        <dbReference type="SAM" id="MobiDB-lite"/>
    </source>
</evidence>
<dbReference type="Proteomes" id="UP000000768">
    <property type="component" value="Chromosome 10"/>
</dbReference>
<accession>A0A194YLI4</accession>
<evidence type="ECO:0000313" key="3">
    <source>
        <dbReference type="Proteomes" id="UP000000768"/>
    </source>
</evidence>
<dbReference type="InParanoid" id="A0A194YLI4"/>
<reference evidence="3" key="2">
    <citation type="journal article" date="2018" name="Plant J.">
        <title>The Sorghum bicolor reference genome: improved assembly, gene annotations, a transcriptome atlas, and signatures of genome organization.</title>
        <authorList>
            <person name="McCormick R.F."/>
            <person name="Truong S.K."/>
            <person name="Sreedasyam A."/>
            <person name="Jenkins J."/>
            <person name="Shu S."/>
            <person name="Sims D."/>
            <person name="Kennedy M."/>
            <person name="Amirebrahimi M."/>
            <person name="Weers B.D."/>
            <person name="McKinley B."/>
            <person name="Mattison A."/>
            <person name="Morishige D.T."/>
            <person name="Grimwood J."/>
            <person name="Schmutz J."/>
            <person name="Mullet J.E."/>
        </authorList>
    </citation>
    <scope>NUCLEOTIDE SEQUENCE [LARGE SCALE GENOMIC DNA]</scope>
    <source>
        <strain evidence="3">cv. BTx623</strain>
    </source>
</reference>
<sequence length="122" mass="13380">MQRRAVVKSSSQTEWKIGREEKKGPINPAIPSRSVPTEPLIPNRAHYSAYCSSRSPFATSRLPVRASTVRFPLAAGTRSELRATPQARPQAGQPPTPSPRRALDARCLLPQTAVPQSRSKLL</sequence>
<reference evidence="2 3" key="1">
    <citation type="journal article" date="2009" name="Nature">
        <title>The Sorghum bicolor genome and the diversification of grasses.</title>
        <authorList>
            <person name="Paterson A.H."/>
            <person name="Bowers J.E."/>
            <person name="Bruggmann R."/>
            <person name="Dubchak I."/>
            <person name="Grimwood J."/>
            <person name="Gundlach H."/>
            <person name="Haberer G."/>
            <person name="Hellsten U."/>
            <person name="Mitros T."/>
            <person name="Poliakov A."/>
            <person name="Schmutz J."/>
            <person name="Spannagl M."/>
            <person name="Tang H."/>
            <person name="Wang X."/>
            <person name="Wicker T."/>
            <person name="Bharti A.K."/>
            <person name="Chapman J."/>
            <person name="Feltus F.A."/>
            <person name="Gowik U."/>
            <person name="Grigoriev I.V."/>
            <person name="Lyons E."/>
            <person name="Maher C.A."/>
            <person name="Martis M."/>
            <person name="Narechania A."/>
            <person name="Otillar R.P."/>
            <person name="Penning B.W."/>
            <person name="Salamov A.A."/>
            <person name="Wang Y."/>
            <person name="Zhang L."/>
            <person name="Carpita N.C."/>
            <person name="Freeling M."/>
            <person name="Gingle A.R."/>
            <person name="Hash C.T."/>
            <person name="Keller B."/>
            <person name="Klein P."/>
            <person name="Kresovich S."/>
            <person name="McCann M.C."/>
            <person name="Ming R."/>
            <person name="Peterson D.G."/>
            <person name="Mehboob-ur-Rahman"/>
            <person name="Ware D."/>
            <person name="Westhoff P."/>
            <person name="Mayer K.F."/>
            <person name="Messing J."/>
            <person name="Rokhsar D.S."/>
        </authorList>
    </citation>
    <scope>NUCLEOTIDE SEQUENCE [LARGE SCALE GENOMIC DNA]</scope>
    <source>
        <strain evidence="3">cv. BTx623</strain>
    </source>
</reference>
<feature type="region of interest" description="Disordered" evidence="1">
    <location>
        <begin position="75"/>
        <end position="104"/>
    </location>
</feature>
<proteinExistence type="predicted"/>
<gene>
    <name evidence="2" type="ORF">SORBI_3010G259700</name>
</gene>
<protein>
    <submittedName>
        <fullName evidence="2">Uncharacterized protein</fullName>
    </submittedName>
</protein>